<keyword evidence="6 10" id="KW-0067">ATP-binding</keyword>
<keyword evidence="8 10" id="KW-0275">Fatty acid biosynthesis</keyword>
<comment type="catalytic activity">
    <reaction evidence="9 10">
        <text>N(6)-carboxybiotinyl-L-lysyl-[protein] + acetyl-CoA = N(6)-biotinyl-L-lysyl-[protein] + malonyl-CoA</text>
        <dbReference type="Rhea" id="RHEA:54728"/>
        <dbReference type="Rhea" id="RHEA-COMP:10505"/>
        <dbReference type="Rhea" id="RHEA-COMP:10506"/>
        <dbReference type="ChEBI" id="CHEBI:57288"/>
        <dbReference type="ChEBI" id="CHEBI:57384"/>
        <dbReference type="ChEBI" id="CHEBI:83144"/>
        <dbReference type="ChEBI" id="CHEBI:83145"/>
        <dbReference type="EC" id="2.1.3.15"/>
    </reaction>
</comment>
<evidence type="ECO:0000256" key="5">
    <source>
        <dbReference type="ARBA" id="ARBA00022832"/>
    </source>
</evidence>
<dbReference type="InterPro" id="IPR029045">
    <property type="entry name" value="ClpP/crotonase-like_dom_sf"/>
</dbReference>
<keyword evidence="2 10" id="KW-0444">Lipid biosynthesis</keyword>
<evidence type="ECO:0000256" key="4">
    <source>
        <dbReference type="ARBA" id="ARBA00022741"/>
    </source>
</evidence>
<dbReference type="GO" id="GO:0005524">
    <property type="term" value="F:ATP binding"/>
    <property type="evidence" value="ECO:0007669"/>
    <property type="project" value="UniProtKB-KW"/>
</dbReference>
<dbReference type="HAMAP" id="MF_00823">
    <property type="entry name" value="AcetylCoA_CT_alpha"/>
    <property type="match status" value="1"/>
</dbReference>
<dbReference type="Proteomes" id="UP000031184">
    <property type="component" value="Unassembled WGS sequence"/>
</dbReference>
<evidence type="ECO:0000256" key="2">
    <source>
        <dbReference type="ARBA" id="ARBA00022516"/>
    </source>
</evidence>
<dbReference type="NCBIfam" id="TIGR00513">
    <property type="entry name" value="accA"/>
    <property type="match status" value="1"/>
</dbReference>
<dbReference type="PRINTS" id="PR01069">
    <property type="entry name" value="ACCCTRFRASEA"/>
</dbReference>
<keyword evidence="5 10" id="KW-0276">Fatty acid metabolism</keyword>
<dbReference type="PANTHER" id="PTHR42853">
    <property type="entry name" value="ACETYL-COENZYME A CARBOXYLASE CARBOXYL TRANSFERASE SUBUNIT ALPHA"/>
    <property type="match status" value="1"/>
</dbReference>
<evidence type="ECO:0000256" key="7">
    <source>
        <dbReference type="ARBA" id="ARBA00023098"/>
    </source>
</evidence>
<dbReference type="Gene3D" id="3.90.226.10">
    <property type="entry name" value="2-enoyl-CoA Hydratase, Chain A, domain 1"/>
    <property type="match status" value="1"/>
</dbReference>
<organism evidence="11 12">
    <name type="scientific">Fusobacterium necrophorum subsp. funduliforme B35</name>
    <dbReference type="NCBI Taxonomy" id="1226633"/>
    <lineage>
        <taxon>Bacteria</taxon>
        <taxon>Fusobacteriati</taxon>
        <taxon>Fusobacteriota</taxon>
        <taxon>Fusobacteriia</taxon>
        <taxon>Fusobacteriales</taxon>
        <taxon>Fusobacteriaceae</taxon>
        <taxon>Fusobacterium</taxon>
    </lineage>
</organism>
<dbReference type="EC" id="2.1.3.15" evidence="10"/>
<comment type="pathway">
    <text evidence="1 10">Lipid metabolism; malonyl-CoA biosynthesis; malonyl-CoA from acetyl-CoA: step 1/1.</text>
</comment>
<evidence type="ECO:0000256" key="8">
    <source>
        <dbReference type="ARBA" id="ARBA00023160"/>
    </source>
</evidence>
<dbReference type="EMBL" id="AUZI01000004">
    <property type="protein sequence ID" value="KID50331.1"/>
    <property type="molecule type" value="Genomic_DNA"/>
</dbReference>
<dbReference type="GO" id="GO:0009317">
    <property type="term" value="C:acetyl-CoA carboxylase complex"/>
    <property type="evidence" value="ECO:0007669"/>
    <property type="project" value="InterPro"/>
</dbReference>
<dbReference type="AlphaFoldDB" id="A0A017H4B5"/>
<keyword evidence="4 10" id="KW-0547">Nucleotide-binding</keyword>
<evidence type="ECO:0000256" key="10">
    <source>
        <dbReference type="HAMAP-Rule" id="MF_00823"/>
    </source>
</evidence>
<dbReference type="InterPro" id="IPR001095">
    <property type="entry name" value="Acetyl_CoA_COase_a_su"/>
</dbReference>
<sequence length="318" mass="35625">MEFERKVEDIEEKIKELEIFSAEKGIALGEEIQKLKDFRDQFLEEIYKEVTDWDKVSISRHPMRPHTVDYIEYLVEDFVELHGDRLFRDDPAIVGGLGKIDGKAMMIIGHEKGRGTEDKIKRNFGMANPEGYRKALRLFHMAERFHLPVLVLIDTAGAYPGLEAEQNGQGEAIARNLMEMSDLKTPIISVVIGEGGSGGAIGLGVADKVYMLEHSIYSVISPEGCAAILFKDSSKAPEAAQNLKISAQNLLRLGVIDGIIPESLGGAHRDPKRTAINLKNIILSSFQELEQIPLEDLLENRYNKFRKMGKFKTKVEGE</sequence>
<comment type="function">
    <text evidence="10">Component of the acetyl coenzyme A carboxylase (ACC) complex. First, biotin carboxylase catalyzes the carboxylation of biotin on its carrier protein (BCCP) and then the CO(2) group is transferred by the carboxyltransferase to acetyl-CoA to form malonyl-CoA.</text>
</comment>
<comment type="subunit">
    <text evidence="10">Acetyl-CoA carboxylase is a heterohexamer composed of biotin carboxyl carrier protein (AccB), biotin carboxylase (AccC) and two subunits each of ACCase subunit alpha (AccA) and ACCase subunit beta (AccD).</text>
</comment>
<evidence type="ECO:0000256" key="9">
    <source>
        <dbReference type="ARBA" id="ARBA00049152"/>
    </source>
</evidence>
<keyword evidence="7 10" id="KW-0443">Lipid metabolism</keyword>
<gene>
    <name evidence="10" type="primary">accA</name>
    <name evidence="11" type="ORF">C095_00155</name>
</gene>
<keyword evidence="10" id="KW-0963">Cytoplasm</keyword>
<dbReference type="PANTHER" id="PTHR42853:SF3">
    <property type="entry name" value="ACETYL-COENZYME A CARBOXYLASE CARBOXYL TRANSFERASE SUBUNIT ALPHA, CHLOROPLASTIC"/>
    <property type="match status" value="1"/>
</dbReference>
<dbReference type="Pfam" id="PF03255">
    <property type="entry name" value="ACCA"/>
    <property type="match status" value="1"/>
</dbReference>
<dbReference type="NCBIfam" id="NF004344">
    <property type="entry name" value="PRK05724.1"/>
    <property type="match status" value="1"/>
</dbReference>
<proteinExistence type="inferred from homology"/>
<evidence type="ECO:0000256" key="3">
    <source>
        <dbReference type="ARBA" id="ARBA00022679"/>
    </source>
</evidence>
<accession>A0A017H4B5</accession>
<evidence type="ECO:0000313" key="12">
    <source>
        <dbReference type="Proteomes" id="UP000031184"/>
    </source>
</evidence>
<comment type="caution">
    <text evidence="11">The sequence shown here is derived from an EMBL/GenBank/DDBJ whole genome shotgun (WGS) entry which is preliminary data.</text>
</comment>
<evidence type="ECO:0000313" key="11">
    <source>
        <dbReference type="EMBL" id="KID50331.1"/>
    </source>
</evidence>
<dbReference type="PROSITE" id="PS50989">
    <property type="entry name" value="COA_CT_CTER"/>
    <property type="match status" value="1"/>
</dbReference>
<dbReference type="GO" id="GO:0003989">
    <property type="term" value="F:acetyl-CoA carboxylase activity"/>
    <property type="evidence" value="ECO:0007669"/>
    <property type="project" value="InterPro"/>
</dbReference>
<dbReference type="PATRIC" id="fig|1226633.4.peg.26"/>
<dbReference type="UniPathway" id="UPA00655">
    <property type="reaction ID" value="UER00711"/>
</dbReference>
<evidence type="ECO:0000256" key="6">
    <source>
        <dbReference type="ARBA" id="ARBA00022840"/>
    </source>
</evidence>
<dbReference type="InterPro" id="IPR011763">
    <property type="entry name" value="COA_CT_C"/>
</dbReference>
<dbReference type="GO" id="GO:0016743">
    <property type="term" value="F:carboxyl- or carbamoyltransferase activity"/>
    <property type="evidence" value="ECO:0007669"/>
    <property type="project" value="UniProtKB-UniRule"/>
</dbReference>
<dbReference type="NCBIfam" id="NF041504">
    <property type="entry name" value="AccA_sub"/>
    <property type="match status" value="1"/>
</dbReference>
<dbReference type="SUPFAM" id="SSF52096">
    <property type="entry name" value="ClpP/crotonase"/>
    <property type="match status" value="1"/>
</dbReference>
<name>A0A017H4B5_9FUSO</name>
<dbReference type="RefSeq" id="WP_005958173.1">
    <property type="nucleotide sequence ID" value="NZ_AOJP01000016.1"/>
</dbReference>
<reference evidence="11 12" key="1">
    <citation type="submission" date="2013-08" db="EMBL/GenBank/DDBJ databases">
        <title>An opportunistic ruminal bacterium that causes liver abscesses in cattle.</title>
        <authorList>
            <person name="Benahmed F.H."/>
            <person name="Rasmussen M."/>
            <person name="Harbottle H."/>
            <person name="Soppet D."/>
            <person name="Nagaraja T.G."/>
            <person name="Davidson M."/>
        </authorList>
    </citation>
    <scope>NUCLEOTIDE SEQUENCE [LARGE SCALE GENOMIC DNA]</scope>
    <source>
        <strain evidence="11 12">B35</strain>
    </source>
</reference>
<dbReference type="GO" id="GO:2001295">
    <property type="term" value="P:malonyl-CoA biosynthetic process"/>
    <property type="evidence" value="ECO:0007669"/>
    <property type="project" value="UniProtKB-UniRule"/>
</dbReference>
<protein>
    <recommendedName>
        <fullName evidence="10">Acetyl-coenzyme A carboxylase carboxyl transferase subunit alpha</fullName>
        <shortName evidence="10">ACCase subunit alpha</shortName>
        <shortName evidence="10">Acetyl-CoA carboxylase carboxyltransferase subunit alpha</shortName>
        <ecNumber evidence="10">2.1.3.15</ecNumber>
    </recommendedName>
</protein>
<comment type="similarity">
    <text evidence="10">Belongs to the AccA family.</text>
</comment>
<dbReference type="OrthoDB" id="9808023at2"/>
<evidence type="ECO:0000256" key="1">
    <source>
        <dbReference type="ARBA" id="ARBA00004956"/>
    </source>
</evidence>
<dbReference type="GeneID" id="75076635"/>
<keyword evidence="3 10" id="KW-0808">Transferase</keyword>
<dbReference type="GO" id="GO:0006633">
    <property type="term" value="P:fatty acid biosynthetic process"/>
    <property type="evidence" value="ECO:0007669"/>
    <property type="project" value="UniProtKB-KW"/>
</dbReference>
<comment type="subcellular location">
    <subcellularLocation>
        <location evidence="10">Cytoplasm</location>
    </subcellularLocation>
</comment>